<keyword evidence="3" id="KW-1185">Reference proteome</keyword>
<proteinExistence type="predicted"/>
<name>A0A8X6T7F3_NEPPI</name>
<dbReference type="EMBL" id="BMAW01003033">
    <property type="protein sequence ID" value="GFS81632.1"/>
    <property type="molecule type" value="Genomic_DNA"/>
</dbReference>
<feature type="non-terminal residue" evidence="2">
    <location>
        <position position="1"/>
    </location>
</feature>
<accession>A0A8X6T7F3</accession>
<protein>
    <submittedName>
        <fullName evidence="2">Uncharacterized protein</fullName>
    </submittedName>
</protein>
<evidence type="ECO:0000313" key="3">
    <source>
        <dbReference type="Proteomes" id="UP000887013"/>
    </source>
</evidence>
<reference evidence="2" key="1">
    <citation type="submission" date="2020-08" db="EMBL/GenBank/DDBJ databases">
        <title>Multicomponent nature underlies the extraordinary mechanical properties of spider dragline silk.</title>
        <authorList>
            <person name="Kono N."/>
            <person name="Nakamura H."/>
            <person name="Mori M."/>
            <person name="Yoshida Y."/>
            <person name="Ohtoshi R."/>
            <person name="Malay A.D."/>
            <person name="Moran D.A.P."/>
            <person name="Tomita M."/>
            <person name="Numata K."/>
            <person name="Arakawa K."/>
        </authorList>
    </citation>
    <scope>NUCLEOTIDE SEQUENCE</scope>
</reference>
<sequence length="31" mass="3490">KYISRVLTRPIADTRPLPDTRARNSDSSSSE</sequence>
<feature type="region of interest" description="Disordered" evidence="1">
    <location>
        <begin position="1"/>
        <end position="31"/>
    </location>
</feature>
<evidence type="ECO:0000313" key="2">
    <source>
        <dbReference type="EMBL" id="GFS81632.1"/>
    </source>
</evidence>
<gene>
    <name evidence="2" type="ORF">NPIL_439921</name>
</gene>
<comment type="caution">
    <text evidence="2">The sequence shown here is derived from an EMBL/GenBank/DDBJ whole genome shotgun (WGS) entry which is preliminary data.</text>
</comment>
<dbReference type="AlphaFoldDB" id="A0A8X6T7F3"/>
<organism evidence="2 3">
    <name type="scientific">Nephila pilipes</name>
    <name type="common">Giant wood spider</name>
    <name type="synonym">Nephila maculata</name>
    <dbReference type="NCBI Taxonomy" id="299642"/>
    <lineage>
        <taxon>Eukaryota</taxon>
        <taxon>Metazoa</taxon>
        <taxon>Ecdysozoa</taxon>
        <taxon>Arthropoda</taxon>
        <taxon>Chelicerata</taxon>
        <taxon>Arachnida</taxon>
        <taxon>Araneae</taxon>
        <taxon>Araneomorphae</taxon>
        <taxon>Entelegynae</taxon>
        <taxon>Araneoidea</taxon>
        <taxon>Nephilidae</taxon>
        <taxon>Nephila</taxon>
    </lineage>
</organism>
<dbReference type="Proteomes" id="UP000887013">
    <property type="component" value="Unassembled WGS sequence"/>
</dbReference>
<evidence type="ECO:0000256" key="1">
    <source>
        <dbReference type="SAM" id="MobiDB-lite"/>
    </source>
</evidence>